<protein>
    <submittedName>
        <fullName evidence="2">Uncharacterized protein</fullName>
    </submittedName>
</protein>
<dbReference type="EMBL" id="LT629750">
    <property type="protein sequence ID" value="SDT43907.1"/>
    <property type="molecule type" value="Genomic_DNA"/>
</dbReference>
<gene>
    <name evidence="2" type="ORF">SAMN05444158_6068</name>
</gene>
<sequence length="173" mass="18453">MSVAAARRHASIRAVLRPRGSNRRWSADQTRVRGGYSGGEWPRPSSQKSFRGRARPAETAKSGWKTAAVSPVKHLAAQAAINTHLSQPIGAGAFDGQQGMSFAISSGMADADISSAIAGSEVMPAMTGRENGANASPAIMKIASSRRMVIWRFTSTKSHRRARIDSPPRLTTP</sequence>
<evidence type="ECO:0000313" key="2">
    <source>
        <dbReference type="EMBL" id="SDT43907.1"/>
    </source>
</evidence>
<evidence type="ECO:0000313" key="3">
    <source>
        <dbReference type="Proteomes" id="UP000243904"/>
    </source>
</evidence>
<keyword evidence="3" id="KW-1185">Reference proteome</keyword>
<organism evidence="2 3">
    <name type="scientific">Bradyrhizobium canariense</name>
    <dbReference type="NCBI Taxonomy" id="255045"/>
    <lineage>
        <taxon>Bacteria</taxon>
        <taxon>Pseudomonadati</taxon>
        <taxon>Pseudomonadota</taxon>
        <taxon>Alphaproteobacteria</taxon>
        <taxon>Hyphomicrobiales</taxon>
        <taxon>Nitrobacteraceae</taxon>
        <taxon>Bradyrhizobium</taxon>
    </lineage>
</organism>
<accession>A0A1H2ADG4</accession>
<evidence type="ECO:0000256" key="1">
    <source>
        <dbReference type="SAM" id="MobiDB-lite"/>
    </source>
</evidence>
<reference evidence="3" key="1">
    <citation type="submission" date="2016-10" db="EMBL/GenBank/DDBJ databases">
        <authorList>
            <person name="Varghese N."/>
            <person name="Submissions S."/>
        </authorList>
    </citation>
    <scope>NUCLEOTIDE SEQUENCE [LARGE SCALE GENOMIC DNA]</scope>
    <source>
        <strain evidence="3">GAS369</strain>
    </source>
</reference>
<dbReference type="Proteomes" id="UP000243904">
    <property type="component" value="Chromosome I"/>
</dbReference>
<name>A0A1H2ADG4_9BRAD</name>
<proteinExistence type="predicted"/>
<dbReference type="AlphaFoldDB" id="A0A1H2ADG4"/>
<feature type="region of interest" description="Disordered" evidence="1">
    <location>
        <begin position="20"/>
        <end position="56"/>
    </location>
</feature>